<dbReference type="GO" id="GO:0051082">
    <property type="term" value="F:unfolded protein binding"/>
    <property type="evidence" value="ECO:0007669"/>
    <property type="project" value="TreeGrafter"/>
</dbReference>
<dbReference type="GO" id="GO:0000774">
    <property type="term" value="F:adenyl-nucleotide exchange factor activity"/>
    <property type="evidence" value="ECO:0007669"/>
    <property type="project" value="InterPro"/>
</dbReference>
<evidence type="ECO:0000313" key="8">
    <source>
        <dbReference type="Proteomes" id="UP000216151"/>
    </source>
</evidence>
<dbReference type="PRINTS" id="PR00773">
    <property type="entry name" value="GRPEPROTEIN"/>
</dbReference>
<accession>A0A269XZJ0</accession>
<name>A0A269XZJ0_9PROT</name>
<dbReference type="GO" id="GO:0051087">
    <property type="term" value="F:protein-folding chaperone binding"/>
    <property type="evidence" value="ECO:0007669"/>
    <property type="project" value="InterPro"/>
</dbReference>
<comment type="subcellular location">
    <subcellularLocation>
        <location evidence="4">Cytoplasm</location>
    </subcellularLocation>
</comment>
<dbReference type="Gene3D" id="3.90.20.20">
    <property type="match status" value="1"/>
</dbReference>
<dbReference type="AlphaFoldDB" id="A0A269XZJ0"/>
<comment type="subunit">
    <text evidence="4">Homodimer.</text>
</comment>
<organism evidence="7 8">
    <name type="scientific">Acetobacter fabarum</name>
    <dbReference type="NCBI Taxonomy" id="483199"/>
    <lineage>
        <taxon>Bacteria</taxon>
        <taxon>Pseudomonadati</taxon>
        <taxon>Pseudomonadota</taxon>
        <taxon>Alphaproteobacteria</taxon>
        <taxon>Acetobacterales</taxon>
        <taxon>Acetobacteraceae</taxon>
        <taxon>Acetobacter</taxon>
    </lineage>
</organism>
<dbReference type="GO" id="GO:0042803">
    <property type="term" value="F:protein homodimerization activity"/>
    <property type="evidence" value="ECO:0007669"/>
    <property type="project" value="InterPro"/>
</dbReference>
<dbReference type="CDD" id="cd00446">
    <property type="entry name" value="GrpE"/>
    <property type="match status" value="1"/>
</dbReference>
<reference evidence="7 8" key="1">
    <citation type="submission" date="2017-04" db="EMBL/GenBank/DDBJ databases">
        <title>Kefir bacterial isolates.</title>
        <authorList>
            <person name="Kim Y."/>
            <person name="Blasche S."/>
            <person name="Patil K.R."/>
        </authorList>
    </citation>
    <scope>NUCLEOTIDE SEQUENCE [LARGE SCALE GENOMIC DNA]</scope>
    <source>
        <strain evidence="7 8">KR</strain>
    </source>
</reference>
<evidence type="ECO:0000256" key="3">
    <source>
        <dbReference type="ARBA" id="ARBA00023186"/>
    </source>
</evidence>
<keyword evidence="8" id="KW-1185">Reference proteome</keyword>
<evidence type="ECO:0000256" key="2">
    <source>
        <dbReference type="ARBA" id="ARBA00023016"/>
    </source>
</evidence>
<dbReference type="PANTHER" id="PTHR21237">
    <property type="entry name" value="GRPE PROTEIN"/>
    <property type="match status" value="1"/>
</dbReference>
<dbReference type="PANTHER" id="PTHR21237:SF23">
    <property type="entry name" value="GRPE PROTEIN HOMOLOG, MITOCHONDRIAL"/>
    <property type="match status" value="1"/>
</dbReference>
<dbReference type="Pfam" id="PF01025">
    <property type="entry name" value="GrpE"/>
    <property type="match status" value="1"/>
</dbReference>
<comment type="caution">
    <text evidence="7">The sequence shown here is derived from an EMBL/GenBank/DDBJ whole genome shotgun (WGS) entry which is preliminary data.</text>
</comment>
<dbReference type="GO" id="GO:0005737">
    <property type="term" value="C:cytoplasm"/>
    <property type="evidence" value="ECO:0007669"/>
    <property type="project" value="UniProtKB-SubCell"/>
</dbReference>
<evidence type="ECO:0000256" key="5">
    <source>
        <dbReference type="RuleBase" id="RU004478"/>
    </source>
</evidence>
<dbReference type="HAMAP" id="MF_01151">
    <property type="entry name" value="GrpE"/>
    <property type="match status" value="1"/>
</dbReference>
<feature type="compositionally biased region" description="Polar residues" evidence="6">
    <location>
        <begin position="1"/>
        <end position="11"/>
    </location>
</feature>
<feature type="region of interest" description="Disordered" evidence="6">
    <location>
        <begin position="1"/>
        <end position="38"/>
    </location>
</feature>
<sequence length="193" mass="21181">MTQDTEPTQVETPVDPAPAEQAAPQQAGAAENAADAHVQDLERSVTEFKEKWLRAEAENQNLMARAKRDVEDARQYAVQKFARDVVEAAENLRRALDSLPAQTEGEDTVVTKMREGIESTERSFLSILERHGIKSDNPAGKAFDANLHQAMAEQPSAEHTPGTVMQAWTPTWTLHGRLLKPAMVVVAKAGDAQ</sequence>
<comment type="similarity">
    <text evidence="1 4 5">Belongs to the GrpE family.</text>
</comment>
<dbReference type="SUPFAM" id="SSF58014">
    <property type="entry name" value="Coiled-coil domain of nucleotide exchange factor GrpE"/>
    <property type="match status" value="1"/>
</dbReference>
<protein>
    <recommendedName>
        <fullName evidence="4">Protein GrpE</fullName>
    </recommendedName>
    <alternativeName>
        <fullName evidence="4">HSP-70 cofactor</fullName>
    </alternativeName>
</protein>
<keyword evidence="4" id="KW-0963">Cytoplasm</keyword>
<evidence type="ECO:0000256" key="4">
    <source>
        <dbReference type="HAMAP-Rule" id="MF_01151"/>
    </source>
</evidence>
<evidence type="ECO:0000256" key="1">
    <source>
        <dbReference type="ARBA" id="ARBA00009054"/>
    </source>
</evidence>
<dbReference type="RefSeq" id="WP_086646318.1">
    <property type="nucleotide sequence ID" value="NZ_JAKVNI010000001.1"/>
</dbReference>
<feature type="compositionally biased region" description="Low complexity" evidence="6">
    <location>
        <begin position="17"/>
        <end position="36"/>
    </location>
</feature>
<dbReference type="Proteomes" id="UP000216151">
    <property type="component" value="Unassembled WGS sequence"/>
</dbReference>
<dbReference type="Gene3D" id="2.30.22.10">
    <property type="entry name" value="Head domain of nucleotide exchange factor GrpE"/>
    <property type="match status" value="1"/>
</dbReference>
<proteinExistence type="inferred from homology"/>
<dbReference type="InterPro" id="IPR009012">
    <property type="entry name" value="GrpE_head"/>
</dbReference>
<dbReference type="GeneID" id="91556913"/>
<dbReference type="InterPro" id="IPR013805">
    <property type="entry name" value="GrpE_CC"/>
</dbReference>
<comment type="function">
    <text evidence="4">Participates actively in the response to hyperosmotic and heat shock by preventing the aggregation of stress-denatured proteins, in association with DnaK and GrpE. It is the nucleotide exchange factor for DnaK and may function as a thermosensor. Unfolded proteins bind initially to DnaJ; upon interaction with the DnaJ-bound protein, DnaK hydrolyzes its bound ATP, resulting in the formation of a stable complex. GrpE releases ADP from DnaK; ATP binding to DnaK triggers the release of the substrate protein, thus completing the reaction cycle. Several rounds of ATP-dependent interactions between DnaJ, DnaK and GrpE are required for fully efficient folding.</text>
</comment>
<keyword evidence="2 4" id="KW-0346">Stress response</keyword>
<dbReference type="SUPFAM" id="SSF51064">
    <property type="entry name" value="Head domain of nucleotide exchange factor GrpE"/>
    <property type="match status" value="1"/>
</dbReference>
<evidence type="ECO:0000256" key="6">
    <source>
        <dbReference type="SAM" id="MobiDB-lite"/>
    </source>
</evidence>
<evidence type="ECO:0000313" key="7">
    <source>
        <dbReference type="EMBL" id="PAK78291.1"/>
    </source>
</evidence>
<dbReference type="GO" id="GO:0006457">
    <property type="term" value="P:protein folding"/>
    <property type="evidence" value="ECO:0007669"/>
    <property type="project" value="InterPro"/>
</dbReference>
<gene>
    <name evidence="4" type="primary">grpE</name>
    <name evidence="7" type="ORF">B8X00_06790</name>
</gene>
<dbReference type="InterPro" id="IPR000740">
    <property type="entry name" value="GrpE"/>
</dbReference>
<dbReference type="EMBL" id="NCXK01000006">
    <property type="protein sequence ID" value="PAK78291.1"/>
    <property type="molecule type" value="Genomic_DNA"/>
</dbReference>
<keyword evidence="3 4" id="KW-0143">Chaperone</keyword>
<dbReference type="OrthoDB" id="9789811at2"/>